<feature type="coiled-coil region" evidence="1">
    <location>
        <begin position="179"/>
        <end position="237"/>
    </location>
</feature>
<sequence length="530" mass="61996">MSQLKERDEQEALKQDEFFKRTLTSVRPFILNLTSAEDAQLCKIWLDKLSLSSSQRSLRNDYLLELYQQLKRGHVGGVFSKPPPVGSLSPLPKSYRMVYISSSLSDVSESSASYQKWEETNKHTKRTYPQSITSRVQCDTNSTSTSHCVRTIKPSSSDQFYDEEEIIDKSRFRIHRHHIDTLIATIKELRKQNKHLHQELLEYQEINATNENLHSNVRQLTSEITALKAKLLEVQKVKDVLESTHKETIQQYKNKVAEQFSKLKFQLHESECKNETLNNNILTMSQELDKIIHEKEEEIGAIKKQSTDKSESMRQQFEMLLKVKDLEITTQADLIRQKDQELLKKDQEGNKKIELLTNKIQDMENKLETQMKDENKLRAMLADQNVLMKQEFDKMRSEMELVSQNKNGNLLSKMIILKKTILKLQNSKEKLAYCYEKKISHILKNKDLEIKSLHIQLQGQKTDLCTSMYSERQCELTSLVDSLEEKYKQLLAKANVTAEEQHQDYLKKMNMLEDELSQLKKKFQINEQQA</sequence>
<accession>A0AAD9VIY5</accession>
<feature type="coiled-coil region" evidence="1">
    <location>
        <begin position="267"/>
        <end position="294"/>
    </location>
</feature>
<dbReference type="InterPro" id="IPR027831">
    <property type="entry name" value="DUF4485"/>
</dbReference>
<evidence type="ECO:0000259" key="2">
    <source>
        <dbReference type="Pfam" id="PF14846"/>
    </source>
</evidence>
<reference evidence="3" key="2">
    <citation type="journal article" date="2023" name="Commun. Biol.">
        <title>Intrasexual cuticular hydrocarbon dimorphism in a wasp sheds light on hydrocarbon biosynthesis genes in Hymenoptera.</title>
        <authorList>
            <person name="Moris V.C."/>
            <person name="Podsiadlowski L."/>
            <person name="Martin S."/>
            <person name="Oeyen J.P."/>
            <person name="Donath A."/>
            <person name="Petersen M."/>
            <person name="Wilbrandt J."/>
            <person name="Misof B."/>
            <person name="Liedtke D."/>
            <person name="Thamm M."/>
            <person name="Scheiner R."/>
            <person name="Schmitt T."/>
            <person name="Niehuis O."/>
        </authorList>
    </citation>
    <scope>NUCLEOTIDE SEQUENCE</scope>
    <source>
        <strain evidence="3">GBR_01_08_01A</strain>
    </source>
</reference>
<dbReference type="AlphaFoldDB" id="A0AAD9VIY5"/>
<comment type="caution">
    <text evidence="3">The sequence shown here is derived from an EMBL/GenBank/DDBJ whole genome shotgun (WGS) entry which is preliminary data.</text>
</comment>
<keyword evidence="1" id="KW-0175">Coiled coil</keyword>
<evidence type="ECO:0000313" key="3">
    <source>
        <dbReference type="EMBL" id="KAK2576348.1"/>
    </source>
</evidence>
<reference evidence="3" key="1">
    <citation type="submission" date="2021-08" db="EMBL/GenBank/DDBJ databases">
        <authorList>
            <person name="Misof B."/>
            <person name="Oliver O."/>
            <person name="Podsiadlowski L."/>
            <person name="Donath A."/>
            <person name="Peters R."/>
            <person name="Mayer C."/>
            <person name="Rust J."/>
            <person name="Gunkel S."/>
            <person name="Lesny P."/>
            <person name="Martin S."/>
            <person name="Oeyen J.P."/>
            <person name="Petersen M."/>
            <person name="Panagiotis P."/>
            <person name="Wilbrandt J."/>
            <person name="Tanja T."/>
        </authorList>
    </citation>
    <scope>NUCLEOTIDE SEQUENCE</scope>
    <source>
        <strain evidence="3">GBR_01_08_01A</strain>
        <tissue evidence="3">Thorax + abdomen</tissue>
    </source>
</reference>
<name>A0AAD9VIY5_9HYME</name>
<proteinExistence type="predicted"/>
<evidence type="ECO:0000256" key="1">
    <source>
        <dbReference type="SAM" id="Coils"/>
    </source>
</evidence>
<keyword evidence="4" id="KW-1185">Reference proteome</keyword>
<dbReference type="EMBL" id="JAIFRP010004406">
    <property type="protein sequence ID" value="KAK2576348.1"/>
    <property type="molecule type" value="Genomic_DNA"/>
</dbReference>
<evidence type="ECO:0000313" key="4">
    <source>
        <dbReference type="Proteomes" id="UP001258017"/>
    </source>
</evidence>
<feature type="coiled-coil region" evidence="1">
    <location>
        <begin position="346"/>
        <end position="380"/>
    </location>
</feature>
<dbReference type="Pfam" id="PF14846">
    <property type="entry name" value="DUF4485"/>
    <property type="match status" value="1"/>
</dbReference>
<feature type="coiled-coil region" evidence="1">
    <location>
        <begin position="480"/>
        <end position="529"/>
    </location>
</feature>
<protein>
    <recommendedName>
        <fullName evidence="2">DUF4485 domain-containing protein</fullName>
    </recommendedName>
</protein>
<dbReference type="Proteomes" id="UP001258017">
    <property type="component" value="Unassembled WGS sequence"/>
</dbReference>
<gene>
    <name evidence="3" type="ORF">KPH14_005705</name>
</gene>
<organism evidence="3 4">
    <name type="scientific">Odynerus spinipes</name>
    <dbReference type="NCBI Taxonomy" id="1348599"/>
    <lineage>
        <taxon>Eukaryota</taxon>
        <taxon>Metazoa</taxon>
        <taxon>Ecdysozoa</taxon>
        <taxon>Arthropoda</taxon>
        <taxon>Hexapoda</taxon>
        <taxon>Insecta</taxon>
        <taxon>Pterygota</taxon>
        <taxon>Neoptera</taxon>
        <taxon>Endopterygota</taxon>
        <taxon>Hymenoptera</taxon>
        <taxon>Apocrita</taxon>
        <taxon>Aculeata</taxon>
        <taxon>Vespoidea</taxon>
        <taxon>Vespidae</taxon>
        <taxon>Eumeninae</taxon>
        <taxon>Odynerus</taxon>
    </lineage>
</organism>
<feature type="domain" description="DUF4485" evidence="2">
    <location>
        <begin position="16"/>
        <end position="93"/>
    </location>
</feature>